<gene>
    <name evidence="3" type="ORF">DTER00134_LOCUS373</name>
</gene>
<organism evidence="3">
    <name type="scientific">Dunaliella tertiolecta</name>
    <name type="common">Green alga</name>
    <dbReference type="NCBI Taxonomy" id="3047"/>
    <lineage>
        <taxon>Eukaryota</taxon>
        <taxon>Viridiplantae</taxon>
        <taxon>Chlorophyta</taxon>
        <taxon>core chlorophytes</taxon>
        <taxon>Chlorophyceae</taxon>
        <taxon>CS clade</taxon>
        <taxon>Chlamydomonadales</taxon>
        <taxon>Dunaliellaceae</taxon>
        <taxon>Dunaliella</taxon>
    </lineage>
</organism>
<protein>
    <submittedName>
        <fullName evidence="3">Uncharacterized protein</fullName>
    </submittedName>
</protein>
<name>A0A7S3QKU0_DUNTE</name>
<sequence>MHPVALTLLSTALAAALLLGKRKQRQPQYEFQRGAASLLPMSASTVDSPLSAKKRVSPRYILPAVFLAVLGLVSAAALGFYQRDWETATKVALAGIHLALAAATGAKVADLLLTSKSTGKHQGQLRSVNAPPPTHHLPNTLLNGVWIKAPESESMAEACDLMQLGGLVRLAINLIKGVEFHITTGEGGGPGCLDMAVFSIISWFKVKESYPLSGAAVLCKRRDLRRGKHTGRCRILEGGSVELDMQWGEPYPGRGQDVLRLVSPNELHVTTTLYVGSHQHTYTTVYRRKA</sequence>
<dbReference type="AlphaFoldDB" id="A0A7S3QKU0"/>
<keyword evidence="1" id="KW-0472">Membrane</keyword>
<keyword evidence="2" id="KW-0732">Signal</keyword>
<evidence type="ECO:0000256" key="2">
    <source>
        <dbReference type="SAM" id="SignalP"/>
    </source>
</evidence>
<dbReference type="EMBL" id="HBIP01000865">
    <property type="protein sequence ID" value="CAE0485334.1"/>
    <property type="molecule type" value="Transcribed_RNA"/>
</dbReference>
<proteinExistence type="predicted"/>
<reference evidence="3" key="1">
    <citation type="submission" date="2021-01" db="EMBL/GenBank/DDBJ databases">
        <authorList>
            <person name="Corre E."/>
            <person name="Pelletier E."/>
            <person name="Niang G."/>
            <person name="Scheremetjew M."/>
            <person name="Finn R."/>
            <person name="Kale V."/>
            <person name="Holt S."/>
            <person name="Cochrane G."/>
            <person name="Meng A."/>
            <person name="Brown T."/>
            <person name="Cohen L."/>
        </authorList>
    </citation>
    <scope>NUCLEOTIDE SEQUENCE</scope>
    <source>
        <strain evidence="3">CCMP1320</strain>
    </source>
</reference>
<feature type="chain" id="PRO_5031292578" evidence="2">
    <location>
        <begin position="17"/>
        <end position="290"/>
    </location>
</feature>
<accession>A0A7S3QKU0</accession>
<feature type="transmembrane region" description="Helical" evidence="1">
    <location>
        <begin position="60"/>
        <end position="81"/>
    </location>
</feature>
<keyword evidence="1" id="KW-1133">Transmembrane helix</keyword>
<evidence type="ECO:0000256" key="1">
    <source>
        <dbReference type="SAM" id="Phobius"/>
    </source>
</evidence>
<evidence type="ECO:0000313" key="3">
    <source>
        <dbReference type="EMBL" id="CAE0485334.1"/>
    </source>
</evidence>
<feature type="signal peptide" evidence="2">
    <location>
        <begin position="1"/>
        <end position="16"/>
    </location>
</feature>
<keyword evidence="1" id="KW-0812">Transmembrane</keyword>